<dbReference type="SUPFAM" id="SSF55031">
    <property type="entry name" value="Bacterial exopeptidase dimerisation domain"/>
    <property type="match status" value="1"/>
</dbReference>
<dbReference type="PANTHER" id="PTHR11014">
    <property type="entry name" value="PEPTIDASE M20 FAMILY MEMBER"/>
    <property type="match status" value="1"/>
</dbReference>
<evidence type="ECO:0000259" key="2">
    <source>
        <dbReference type="Pfam" id="PF07687"/>
    </source>
</evidence>
<comment type="caution">
    <text evidence="3">The sequence shown here is derived from an EMBL/GenBank/DDBJ whole genome shotgun (WGS) entry which is preliminary data.</text>
</comment>
<dbReference type="Proteomes" id="UP001499994">
    <property type="component" value="Unassembled WGS sequence"/>
</dbReference>
<protein>
    <submittedName>
        <fullName evidence="3">M20 aminoacylase family protein</fullName>
    </submittedName>
</protein>
<dbReference type="PIRSF" id="PIRSF005962">
    <property type="entry name" value="Pept_M20D_amidohydro"/>
    <property type="match status" value="1"/>
</dbReference>
<evidence type="ECO:0000256" key="1">
    <source>
        <dbReference type="ARBA" id="ARBA00022801"/>
    </source>
</evidence>
<feature type="domain" description="Peptidase M20 dimerisation" evidence="2">
    <location>
        <begin position="150"/>
        <end position="243"/>
    </location>
</feature>
<dbReference type="InterPro" id="IPR011650">
    <property type="entry name" value="Peptidase_M20_dimer"/>
</dbReference>
<organism evidence="3 4">
    <name type="scientific">Gibbsiella dentisursi</name>
    <dbReference type="NCBI Taxonomy" id="796890"/>
    <lineage>
        <taxon>Bacteria</taxon>
        <taxon>Pseudomonadati</taxon>
        <taxon>Pseudomonadota</taxon>
        <taxon>Gammaproteobacteria</taxon>
        <taxon>Enterobacterales</taxon>
        <taxon>Yersiniaceae</taxon>
        <taxon>Gibbsiella</taxon>
    </lineage>
</organism>
<keyword evidence="4" id="KW-1185">Reference proteome</keyword>
<dbReference type="Pfam" id="PF01546">
    <property type="entry name" value="Peptidase_M20"/>
    <property type="match status" value="1"/>
</dbReference>
<dbReference type="InterPro" id="IPR036264">
    <property type="entry name" value="Bact_exopeptidase_dim_dom"/>
</dbReference>
<proteinExistence type="predicted"/>
<dbReference type="Pfam" id="PF07687">
    <property type="entry name" value="M20_dimer"/>
    <property type="match status" value="1"/>
</dbReference>
<accession>A0ABP7KQ44</accession>
<dbReference type="InterPro" id="IPR002933">
    <property type="entry name" value="Peptidase_M20"/>
</dbReference>
<dbReference type="Gene3D" id="3.40.630.10">
    <property type="entry name" value="Zn peptidases"/>
    <property type="match status" value="1"/>
</dbReference>
<dbReference type="InterPro" id="IPR017439">
    <property type="entry name" value="Amidohydrolase"/>
</dbReference>
<dbReference type="CDD" id="cd05666">
    <property type="entry name" value="M20_Acy1-like"/>
    <property type="match status" value="1"/>
</dbReference>
<name>A0ABP7KQ44_9GAMM</name>
<gene>
    <name evidence="3" type="ORF">GCM10022405_04850</name>
</gene>
<dbReference type="NCBIfam" id="TIGR01891">
    <property type="entry name" value="amidohydrolases"/>
    <property type="match status" value="1"/>
</dbReference>
<dbReference type="EMBL" id="BAABDG010000002">
    <property type="protein sequence ID" value="GAA3882447.1"/>
    <property type="molecule type" value="Genomic_DNA"/>
</dbReference>
<keyword evidence="1" id="KW-0378">Hydrolase</keyword>
<dbReference type="PANTHER" id="PTHR11014:SF63">
    <property type="entry name" value="METALLOPEPTIDASE, PUTATIVE (AFU_ORTHOLOGUE AFUA_6G09600)-RELATED"/>
    <property type="match status" value="1"/>
</dbReference>
<dbReference type="SUPFAM" id="SSF53187">
    <property type="entry name" value="Zn-dependent exopeptidases"/>
    <property type="match status" value="1"/>
</dbReference>
<dbReference type="Gene3D" id="3.30.70.360">
    <property type="match status" value="1"/>
</dbReference>
<sequence>MIAGYLAEWGISVTEGIGISGIVGTLKAGNSPRAIGLRADMDALPINELNAFPWRSQVAGAMHACGHDGHMAMLLGAARYLSKTKNFDGTVHFIFQPAEEKGWGARTMIEDGLFKRFPVDAIFGVHNWPGLPAGAIAVRPGPMMASSSIFKVVVTGKGGHAAMPHKSHDVILASSHIIVALQSIASRMVSPLQSVVVSVTEIHGGDTLNALPSSLFFHGTVRTYDTGITDIIAEKMQEIVQFTAQAYGCQADFEFTPYYPPVINNSDMALFAQQVANNVVGQDNVITDIEPTTAAEDFSFMLNEVKGCFAFIGNGMAGSGKNDHSPGACELHNANYDFNDALLPIGASYFSRLVETYLS</sequence>
<reference evidence="4" key="1">
    <citation type="journal article" date="2019" name="Int. J. Syst. Evol. Microbiol.">
        <title>The Global Catalogue of Microorganisms (GCM) 10K type strain sequencing project: providing services to taxonomists for standard genome sequencing and annotation.</title>
        <authorList>
            <consortium name="The Broad Institute Genomics Platform"/>
            <consortium name="The Broad Institute Genome Sequencing Center for Infectious Disease"/>
            <person name="Wu L."/>
            <person name="Ma J."/>
        </authorList>
    </citation>
    <scope>NUCLEOTIDE SEQUENCE [LARGE SCALE GENOMIC DNA]</scope>
    <source>
        <strain evidence="4">JCM 17201</strain>
    </source>
</reference>
<evidence type="ECO:0000313" key="3">
    <source>
        <dbReference type="EMBL" id="GAA3882447.1"/>
    </source>
</evidence>
<evidence type="ECO:0000313" key="4">
    <source>
        <dbReference type="Proteomes" id="UP001499994"/>
    </source>
</evidence>